<dbReference type="GO" id="GO:0036503">
    <property type="term" value="P:ERAD pathway"/>
    <property type="evidence" value="ECO:0007669"/>
    <property type="project" value="TreeGrafter"/>
</dbReference>
<evidence type="ECO:0000256" key="1">
    <source>
        <dbReference type="ARBA" id="ARBA00001913"/>
    </source>
</evidence>
<evidence type="ECO:0000256" key="2">
    <source>
        <dbReference type="ARBA" id="ARBA00004319"/>
    </source>
</evidence>
<comment type="subcellular location">
    <subcellularLocation>
        <location evidence="2">Endoplasmic reticulum lumen</location>
    </subcellularLocation>
</comment>
<evidence type="ECO:0000256" key="8">
    <source>
        <dbReference type="ARBA" id="ARBA00022824"/>
    </source>
</evidence>
<dbReference type="PANTHER" id="PTHR11226:SF1">
    <property type="entry name" value="UDP-GLUCOSE:GLYCOPROTEIN GLUCOSYLTRANSFERASE 2"/>
    <property type="match status" value="1"/>
</dbReference>
<evidence type="ECO:0000259" key="15">
    <source>
        <dbReference type="Pfam" id="PF18402"/>
    </source>
</evidence>
<dbReference type="GeneTree" id="ENSGT00390000004600"/>
<comment type="pathway">
    <text evidence="3">Protein modification; protein glycosylation.</text>
</comment>
<dbReference type="InterPro" id="IPR040692">
    <property type="entry name" value="UGGT_TRXL_3"/>
</dbReference>
<dbReference type="Proteomes" id="UP000472277">
    <property type="component" value="Chromosome 24"/>
</dbReference>
<evidence type="ECO:0000256" key="3">
    <source>
        <dbReference type="ARBA" id="ARBA00004922"/>
    </source>
</evidence>
<feature type="domain" description="UGGT thioredoxin-like" evidence="15">
    <location>
        <begin position="396"/>
        <end position="643"/>
    </location>
</feature>
<evidence type="ECO:0000313" key="19">
    <source>
        <dbReference type="Proteomes" id="UP000472277"/>
    </source>
</evidence>
<feature type="domain" description="UGGT thioredoxin-like" evidence="13">
    <location>
        <begin position="25"/>
        <end position="198"/>
    </location>
</feature>
<dbReference type="Pfam" id="PF18404">
    <property type="entry name" value="Glyco_transf_24"/>
    <property type="match status" value="1"/>
</dbReference>
<dbReference type="GO" id="GO:0018279">
    <property type="term" value="P:protein N-linked glycosylation via asparagine"/>
    <property type="evidence" value="ECO:0007669"/>
    <property type="project" value="TreeGrafter"/>
</dbReference>
<evidence type="ECO:0000259" key="13">
    <source>
        <dbReference type="Pfam" id="PF18400"/>
    </source>
</evidence>
<dbReference type="InterPro" id="IPR009448">
    <property type="entry name" value="UDP-g_GGtrans"/>
</dbReference>
<evidence type="ECO:0000259" key="17">
    <source>
        <dbReference type="Pfam" id="PF18404"/>
    </source>
</evidence>
<evidence type="ECO:0000256" key="4">
    <source>
        <dbReference type="ARBA" id="ARBA00006351"/>
    </source>
</evidence>
<keyword evidence="19" id="KW-1185">Reference proteome</keyword>
<dbReference type="InterPro" id="IPR040497">
    <property type="entry name" value="Glyco_transf_24"/>
</dbReference>
<feature type="domain" description="UGGT thioredoxin-like" evidence="14">
    <location>
        <begin position="268"/>
        <end position="382"/>
    </location>
</feature>
<dbReference type="Pfam" id="PF18400">
    <property type="entry name" value="Thioredoxin_12"/>
    <property type="match status" value="1"/>
</dbReference>
<sequence>MLQVLNHNELTFSCVHAFLFPNLLFSEFIAEDGNEKFWDFVDTVKELTVYKNGESVRSYYNLVIKKAGQFLTALQVNLLKFALSLRSYSPAVHASQQIGSDESPPEACLAFVSVHGQHGCSTKDLKKLLKAAAGRPKPYLYKNEHRYPGLNKTDVPVVILYAEIGTKKFGSFHKVLAEKAAEGKLIYVLRHFVAEPRPQKMLLSGYGVELAIKSTEYKAVDDTQVKGTVNTDEDDIDEVQGFFFGKLKNSHPDLQEQLEELRKHLLESTNDMAPLKVWELQDLSFQAAARIMSVPTFDALKLMRDLSQNFPSKASRESSLFQRLSETMGIHPGDGGLFINGLHIDLDVHNPFSILDTIRGEAKILEGLHNLGIKEENLSKLLRLPMNPVEENYALDIRHPAITWINDIETDSMYRSWPSGVQELLRATFPGVIRQIRRNFFNLVLLLDPVQEESIELVKLAELFYKHKIPLRIGFVFVVNTDDEVDGSTDAGVAFFRLLNYIADEYDLSQALMSMVSMYNKVEIGEALSVDTVSAYLKKKFPKASAARIFGEDSEYDDKRKAGAVFYKKSGLGPLPLALFNGVPLNAEEMDPDELETVILQRIMDTTNFFQRAVYMGQLTEGTDVVDHLMDQANMVPRINPLILRTDRTYLDLTASPDDWDDATMFSYLDSKDKTAVIAKRMNYFTKNDEDGINGVTVWIVGDFEKASGRRLLLNALKHLRASAGVRVGVIDNPSGGVPSEDSTVLYRAVWAALLTQKNKAAVEFVQKILKEETVQLLQQGTKMKNLLVKGMNADAFEKKFNTMEVDFIRSQQLFCRDVLKLHTGQRAVVSNGRILGPFEDEEEFNVEDFHLLEKITLSTTAEKVKARIKQMGIKGKQASDLVMKVDALLAAAPKGEGRRDFRFVKDEHSVLHFAPREDEVFYDVVAIVDPVTRDAQKMSPLLIVLSQVVNVKLQVFMNCRAKLSDMPLKSFYRFVLESDVSFLANETVSAGPVAHFLELPDSPLLTLNMITPESWMVEAVRSPYDLDNIHLQEVLSVVTAEYELEHLLLEGHCFDLSTGQPPRGLQFTLGMSQDPLMQDTIVMANLGYFQLKANPGAWILKLREGRSEDIYQILAHDGTDSPSDSPADTGDVKVVLNSFHSKIIKVRAYVTRMVLCSIAGGGSSSEDGEKNREDVLNIFSVASGHLYERFLRIMMLSVLQHTKTPVKFWFLKNYLSPSFKESIPYMAEAYGFQYELVQYKWPRWLHQQTEKQRIIWGYKILFLDVLFPLAVDKIIFVDADQIVRADLKELRDLNLEGAPYGYTPFCDSRKEMEGYRFWKTGYWASHLGNRRYHISALYVVDLKKFRKIAAGDRLRGQYQALSQDPNSLSNLDQDLPNNMIHQVAIKSLPQEWLWCETWCDNASKTTAKTIDLCNNPKTKEPKLSAAVRIVPEWVEYDNKIKQLLRDVQEQKDNDRATQTQSPISLLHGLLLCKEV</sequence>
<comment type="similarity">
    <text evidence="4">Belongs to the glycosyltransferase 8 family.</text>
</comment>
<dbReference type="Gene3D" id="3.90.550.10">
    <property type="entry name" value="Spore Coat Polysaccharide Biosynthesis Protein SpsA, Chain A"/>
    <property type="match status" value="1"/>
</dbReference>
<keyword evidence="9" id="KW-0325">Glycoprotein</keyword>
<dbReference type="InterPro" id="IPR040694">
    <property type="entry name" value="UGGT_TRXL_2"/>
</dbReference>
<evidence type="ECO:0000256" key="9">
    <source>
        <dbReference type="ARBA" id="ARBA00023180"/>
    </source>
</evidence>
<comment type="function">
    <text evidence="10">Recognizes glycoproteins with minor folding defects. Reglucosylates single N-glycans near the misfolded part of the protein, thus providing quality control for protein folding in the endoplasmic reticulum. Reglucosylated proteins are recognized by calreticulin for recycling to the endoplasmic reticulum and refolding or degradation.</text>
</comment>
<dbReference type="CDD" id="cd06432">
    <property type="entry name" value="GT8_HUGT1_C_like"/>
    <property type="match status" value="1"/>
</dbReference>
<dbReference type="InterPro" id="IPR029044">
    <property type="entry name" value="Nucleotide-diphossugar_trans"/>
</dbReference>
<comment type="catalytic activity">
    <reaction evidence="11">
        <text>N(4)-(alpha-D-Man-(1-&gt;2)-alpha-D-Man-(1-&gt;2)-alpha-D-Man-(1-&gt;3)-[alpha-D-Man-(1-&gt;2)-alpha-D-Man-(1-&gt;3)-[alpha-D-Man-(1-&gt;2)-alpha-D-Man-(1-&gt;6)]-alpha-D-Man-(1-&gt;6)]-beta-D-Man-(1-&gt;4)-beta-D-GlcNAc-(1-&gt;4)-beta-D-GlcNAc)-L-asparaginyl-[protein] (N-glucan mannose isomer 9A1,2,3B1,2,3) + UDP-alpha-D-glucose = N(4)-(alpha-D-Glc-(1-&gt;3)-alpha-D-Man-(1-&gt;2)-alpha-D-Man-(1-&gt;2)-alpha-D-Man-(1-&gt;3)-[alpha-D-Man-(1-&gt;2)-alpha-D-Man-(1-&gt;3)-[alpha-D-Man-(1-&gt;2)-alpha-D-Man-(1-&gt;6)]-alpha-D-Man-(1-&gt;6)]-beta-D-Man-(1-&gt;4)-beta-D-GlcNAc-(1-&gt;4)-beta-D-GlcNAc)-L-asparaginyl-[protein] + UDP + H(+)</text>
        <dbReference type="Rhea" id="RHEA:61304"/>
        <dbReference type="Rhea" id="RHEA-COMP:14356"/>
        <dbReference type="Rhea" id="RHEA-COMP:14357"/>
        <dbReference type="ChEBI" id="CHEBI:15378"/>
        <dbReference type="ChEBI" id="CHEBI:58223"/>
        <dbReference type="ChEBI" id="CHEBI:58885"/>
        <dbReference type="ChEBI" id="CHEBI:59080"/>
        <dbReference type="ChEBI" id="CHEBI:139493"/>
    </reaction>
</comment>
<accession>A0A674F3X3</accession>
<evidence type="ECO:0000256" key="5">
    <source>
        <dbReference type="ARBA" id="ARBA00022676"/>
    </source>
</evidence>
<comment type="cofactor">
    <cofactor evidence="1">
        <name>Ca(2+)</name>
        <dbReference type="ChEBI" id="CHEBI:29108"/>
    </cofactor>
</comment>
<evidence type="ECO:0000256" key="6">
    <source>
        <dbReference type="ARBA" id="ARBA00022679"/>
    </source>
</evidence>
<evidence type="ECO:0000259" key="14">
    <source>
        <dbReference type="Pfam" id="PF18401"/>
    </source>
</evidence>
<dbReference type="Pfam" id="PF18402">
    <property type="entry name" value="Thioredoxin_14"/>
    <property type="match status" value="1"/>
</dbReference>
<evidence type="ECO:0000256" key="7">
    <source>
        <dbReference type="ARBA" id="ARBA00022729"/>
    </source>
</evidence>
<dbReference type="FunFam" id="3.90.550.10:FF:000004">
    <property type="entry name" value="UDP-glucose glycoprotein glucosyltransferase 1"/>
    <property type="match status" value="1"/>
</dbReference>
<name>A0A674F3X3_SALTR</name>
<dbReference type="Pfam" id="PF18401">
    <property type="entry name" value="Thioredoxin_13"/>
    <property type="match status" value="1"/>
</dbReference>
<reference evidence="18" key="2">
    <citation type="submission" date="2025-09" db="UniProtKB">
        <authorList>
            <consortium name="Ensembl"/>
        </authorList>
    </citation>
    <scope>IDENTIFICATION</scope>
</reference>
<dbReference type="Ensembl" id="ENSSTUT00000123030.1">
    <property type="protein sequence ID" value="ENSSTUP00000114983.1"/>
    <property type="gene ID" value="ENSSTUG00000050158.1"/>
</dbReference>
<evidence type="ECO:0000256" key="11">
    <source>
        <dbReference type="ARBA" id="ARBA00048456"/>
    </source>
</evidence>
<dbReference type="PANTHER" id="PTHR11226">
    <property type="entry name" value="UDP-GLUCOSE GLYCOPROTEIN:GLUCOSYLTRANSFERASE"/>
    <property type="match status" value="1"/>
</dbReference>
<dbReference type="InterPro" id="IPR040693">
    <property type="entry name" value="UGGT_TRXL_1"/>
</dbReference>
<dbReference type="Pfam" id="PF06427">
    <property type="entry name" value="UDP-g_GGTase"/>
    <property type="match status" value="1"/>
</dbReference>
<feature type="domain" description="Glucosyltransferase 24 catalytic" evidence="17">
    <location>
        <begin position="1177"/>
        <end position="1444"/>
    </location>
</feature>
<feature type="domain" description="UDP-glucose:glycoprotein glucosyltransferase thioredoxin-like" evidence="16">
    <location>
        <begin position="669"/>
        <end position="891"/>
    </location>
</feature>
<dbReference type="GO" id="GO:0003980">
    <property type="term" value="F:UDP-glucose:glycoprotein glucosyltransferase activity"/>
    <property type="evidence" value="ECO:0007669"/>
    <property type="project" value="InterPro"/>
</dbReference>
<keyword evidence="6" id="KW-0808">Transferase</keyword>
<dbReference type="GO" id="GO:0005788">
    <property type="term" value="C:endoplasmic reticulum lumen"/>
    <property type="evidence" value="ECO:0007669"/>
    <property type="project" value="UniProtKB-SubCell"/>
</dbReference>
<proteinExistence type="inferred from homology"/>
<gene>
    <name evidence="18" type="primary">UGGT2</name>
    <name evidence="18" type="synonym">uggt2</name>
</gene>
<evidence type="ECO:0000313" key="18">
    <source>
        <dbReference type="Ensembl" id="ENSSTUP00000114983.1"/>
    </source>
</evidence>
<keyword evidence="8" id="KW-0256">Endoplasmic reticulum</keyword>
<dbReference type="GO" id="GO:0051082">
    <property type="term" value="F:unfolded protein binding"/>
    <property type="evidence" value="ECO:0007669"/>
    <property type="project" value="TreeGrafter"/>
</dbReference>
<reference evidence="18" key="1">
    <citation type="submission" date="2025-08" db="UniProtKB">
        <authorList>
            <consortium name="Ensembl"/>
        </authorList>
    </citation>
    <scope>IDENTIFICATION</scope>
</reference>
<dbReference type="InterPro" id="IPR040525">
    <property type="entry name" value="UGGT_TRXL_4"/>
</dbReference>
<organism evidence="18 19">
    <name type="scientific">Salmo trutta</name>
    <name type="common">Brown trout</name>
    <dbReference type="NCBI Taxonomy" id="8032"/>
    <lineage>
        <taxon>Eukaryota</taxon>
        <taxon>Metazoa</taxon>
        <taxon>Chordata</taxon>
        <taxon>Craniata</taxon>
        <taxon>Vertebrata</taxon>
        <taxon>Euteleostomi</taxon>
        <taxon>Actinopterygii</taxon>
        <taxon>Neopterygii</taxon>
        <taxon>Teleostei</taxon>
        <taxon>Protacanthopterygii</taxon>
        <taxon>Salmoniformes</taxon>
        <taxon>Salmonidae</taxon>
        <taxon>Salmoninae</taxon>
        <taxon>Salmo</taxon>
    </lineage>
</organism>
<evidence type="ECO:0000259" key="16">
    <source>
        <dbReference type="Pfam" id="PF18403"/>
    </source>
</evidence>
<dbReference type="Pfam" id="PF18403">
    <property type="entry name" value="Thioredoxin_15"/>
    <property type="match status" value="1"/>
</dbReference>
<keyword evidence="5" id="KW-0328">Glycosyltransferase</keyword>
<protein>
    <recommendedName>
        <fullName evidence="12">UDP-glucose ceramide glucosyltransferase-like 1</fullName>
    </recommendedName>
</protein>
<keyword evidence="7" id="KW-0732">Signal</keyword>
<dbReference type="UniPathway" id="UPA00378"/>
<evidence type="ECO:0000256" key="12">
    <source>
        <dbReference type="ARBA" id="ARBA00081614"/>
    </source>
</evidence>
<evidence type="ECO:0000256" key="10">
    <source>
        <dbReference type="ARBA" id="ARBA00045874"/>
    </source>
</evidence>
<dbReference type="SUPFAM" id="SSF53448">
    <property type="entry name" value="Nucleotide-diphospho-sugar transferases"/>
    <property type="match status" value="1"/>
</dbReference>